<evidence type="ECO:0000256" key="1">
    <source>
        <dbReference type="ARBA" id="ARBA00022801"/>
    </source>
</evidence>
<feature type="domain" description="AB hydrolase-1" evidence="3">
    <location>
        <begin position="28"/>
        <end position="173"/>
    </location>
</feature>
<gene>
    <name evidence="4" type="ORF">FD46_GL001335</name>
</gene>
<dbReference type="Gene3D" id="3.40.50.1820">
    <property type="entry name" value="alpha/beta hydrolase"/>
    <property type="match status" value="1"/>
</dbReference>
<comment type="caution">
    <text evidence="4">The sequence shown here is derived from an EMBL/GenBank/DDBJ whole genome shotgun (WGS) entry which is preliminary data.</text>
</comment>
<keyword evidence="1" id="KW-0378">Hydrolase</keyword>
<dbReference type="SUPFAM" id="SSF53474">
    <property type="entry name" value="alpha/beta-Hydrolases"/>
    <property type="match status" value="1"/>
</dbReference>
<dbReference type="RefSeq" id="WP_057896199.1">
    <property type="nucleotide sequence ID" value="NZ_AZEH01000039.1"/>
</dbReference>
<evidence type="ECO:0000313" key="5">
    <source>
        <dbReference type="Proteomes" id="UP000051686"/>
    </source>
</evidence>
<comment type="similarity">
    <text evidence="2">Belongs to the AB hydrolase superfamily. FUS2 hydrolase family.</text>
</comment>
<dbReference type="PANTHER" id="PTHR22946">
    <property type="entry name" value="DIENELACTONE HYDROLASE DOMAIN-CONTAINING PROTEIN-RELATED"/>
    <property type="match status" value="1"/>
</dbReference>
<accession>A0A0R1M7P4</accession>
<dbReference type="Proteomes" id="UP000051686">
    <property type="component" value="Unassembled WGS sequence"/>
</dbReference>
<dbReference type="Pfam" id="PF00561">
    <property type="entry name" value="Abhydrolase_1"/>
    <property type="match status" value="1"/>
</dbReference>
<name>A0A0R1M7P4_9LACO</name>
<proteinExistence type="inferred from homology"/>
<dbReference type="AlphaFoldDB" id="A0A0R1M7P4"/>
<dbReference type="PANTHER" id="PTHR22946:SF9">
    <property type="entry name" value="POLYKETIDE TRANSFERASE AF380"/>
    <property type="match status" value="1"/>
</dbReference>
<dbReference type="PATRIC" id="fig|1423777.3.peg.1380"/>
<dbReference type="STRING" id="1423777.FD46_GL001335"/>
<evidence type="ECO:0000256" key="2">
    <source>
        <dbReference type="ARBA" id="ARBA00038115"/>
    </source>
</evidence>
<dbReference type="GO" id="GO:0052689">
    <property type="term" value="F:carboxylic ester hydrolase activity"/>
    <property type="evidence" value="ECO:0007669"/>
    <property type="project" value="UniProtKB-ARBA"/>
</dbReference>
<evidence type="ECO:0000259" key="3">
    <source>
        <dbReference type="Pfam" id="PF00561"/>
    </source>
</evidence>
<reference evidence="4 5" key="1">
    <citation type="journal article" date="2015" name="Genome Announc.">
        <title>Expanding the biotechnology potential of lactobacilli through comparative genomics of 213 strains and associated genera.</title>
        <authorList>
            <person name="Sun Z."/>
            <person name="Harris H.M."/>
            <person name="McCann A."/>
            <person name="Guo C."/>
            <person name="Argimon S."/>
            <person name="Zhang W."/>
            <person name="Yang X."/>
            <person name="Jeffery I.B."/>
            <person name="Cooney J.C."/>
            <person name="Kagawa T.F."/>
            <person name="Liu W."/>
            <person name="Song Y."/>
            <person name="Salvetti E."/>
            <person name="Wrobel A."/>
            <person name="Rasinkangas P."/>
            <person name="Parkhill J."/>
            <person name="Rea M.C."/>
            <person name="O'Sullivan O."/>
            <person name="Ritari J."/>
            <person name="Douillard F.P."/>
            <person name="Paul Ross R."/>
            <person name="Yang R."/>
            <person name="Briner A.E."/>
            <person name="Felis G.E."/>
            <person name="de Vos W.M."/>
            <person name="Barrangou R."/>
            <person name="Klaenhammer T.R."/>
            <person name="Caufield P.W."/>
            <person name="Cui Y."/>
            <person name="Zhang H."/>
            <person name="O'Toole P.W."/>
        </authorList>
    </citation>
    <scope>NUCLEOTIDE SEQUENCE [LARGE SCALE GENOMIC DNA]</scope>
    <source>
        <strain evidence="4 5">DSM 19972</strain>
    </source>
</reference>
<dbReference type="InterPro" id="IPR029058">
    <property type="entry name" value="AB_hydrolase_fold"/>
</dbReference>
<dbReference type="OrthoDB" id="31158at2"/>
<sequence length="251" mass="28308">MITVISKKIKNIPVLELVQSEKSDLALPLVFFYHGWTSCKEQVLTQGYEIAKKGFRVILPEALYHGERQVDGPAEKHKLEFWEIVANSVREFPVIIKEYKNKFGIKDDKVGVSGLSMGGITTCALLCVYPQISAAVCLMGSPRPVAFARELLQRIPGVQDADPEYVEKQLEQLKIIDLSENPQRIAGRPVHFWHGTADKMVPYLPTKEFYDEIAAHSYAENVTFTSTRGGIHKVPYTITVEMANKFAEYFA</sequence>
<dbReference type="EMBL" id="AZEH01000039">
    <property type="protein sequence ID" value="KRL04215.1"/>
    <property type="molecule type" value="Genomic_DNA"/>
</dbReference>
<dbReference type="InterPro" id="IPR050261">
    <property type="entry name" value="FrsA_esterase"/>
</dbReference>
<keyword evidence="5" id="KW-1185">Reference proteome</keyword>
<protein>
    <submittedName>
        <fullName evidence="4">S9 family serine peptidase</fullName>
    </submittedName>
</protein>
<dbReference type="InterPro" id="IPR000073">
    <property type="entry name" value="AB_hydrolase_1"/>
</dbReference>
<organism evidence="4 5">
    <name type="scientific">Liquorilactobacillus oeni DSM 19972</name>
    <dbReference type="NCBI Taxonomy" id="1423777"/>
    <lineage>
        <taxon>Bacteria</taxon>
        <taxon>Bacillati</taxon>
        <taxon>Bacillota</taxon>
        <taxon>Bacilli</taxon>
        <taxon>Lactobacillales</taxon>
        <taxon>Lactobacillaceae</taxon>
        <taxon>Liquorilactobacillus</taxon>
    </lineage>
</organism>
<evidence type="ECO:0000313" key="4">
    <source>
        <dbReference type="EMBL" id="KRL04215.1"/>
    </source>
</evidence>